<dbReference type="Pfam" id="PF02567">
    <property type="entry name" value="PhzC-PhzF"/>
    <property type="match status" value="1"/>
</dbReference>
<dbReference type="RefSeq" id="WP_088752375.1">
    <property type="nucleotide sequence ID" value="NZ_NJGU01000013.1"/>
</dbReference>
<protein>
    <submittedName>
        <fullName evidence="4">Phenazine biosynthesis protein PhzF</fullName>
    </submittedName>
</protein>
<dbReference type="GO" id="GO:0005737">
    <property type="term" value="C:cytoplasm"/>
    <property type="evidence" value="ECO:0007669"/>
    <property type="project" value="TreeGrafter"/>
</dbReference>
<evidence type="ECO:0000256" key="3">
    <source>
        <dbReference type="PIRSR" id="PIRSR016184-1"/>
    </source>
</evidence>
<feature type="active site" evidence="3">
    <location>
        <position position="44"/>
    </location>
</feature>
<organism evidence="4 5">
    <name type="scientific">Herbaspirillum robiniae</name>
    <dbReference type="NCBI Taxonomy" id="2014887"/>
    <lineage>
        <taxon>Bacteria</taxon>
        <taxon>Pseudomonadati</taxon>
        <taxon>Pseudomonadota</taxon>
        <taxon>Betaproteobacteria</taxon>
        <taxon>Burkholderiales</taxon>
        <taxon>Oxalobacteraceae</taxon>
        <taxon>Herbaspirillum</taxon>
    </lineage>
</organism>
<dbReference type="PANTHER" id="PTHR13774">
    <property type="entry name" value="PHENAZINE BIOSYNTHESIS PROTEIN"/>
    <property type="match status" value="1"/>
</dbReference>
<accession>A0A246WLB7</accession>
<dbReference type="AlphaFoldDB" id="A0A246WLB7"/>
<dbReference type="Proteomes" id="UP000197596">
    <property type="component" value="Unassembled WGS sequence"/>
</dbReference>
<comment type="caution">
    <text evidence="4">The sequence shown here is derived from an EMBL/GenBank/DDBJ whole genome shotgun (WGS) entry which is preliminary data.</text>
</comment>
<sequence>MPHIEVVKVFTSAAGGGNPAPIVIAADGLDDAQMLEIARTHGHESGFVLAPDDPAQHDLRLRFFVPRHEMSMCGHATLGAVWLLASRGLLDAERLSIQTMSGTVQAFLTQQPDGTKSVEISQPAGTVDPIPHPELRDEILAAMGLQPSDALELPFLNACTSRIKTLIPLRSPAVLDAARPDPEAVEQLCERIGSTGFYPFAADPAQPRKFDARQFPKSSGYPEDAATGIAAAALAFGLLHYGMAAADARPLLVHQGRAMGCPSDIHVRFDLSGGAQAYPAGCYLGGSVEPASILL</sequence>
<dbReference type="Gene3D" id="3.10.310.10">
    <property type="entry name" value="Diaminopimelate Epimerase, Chain A, domain 1"/>
    <property type="match status" value="2"/>
</dbReference>
<dbReference type="PANTHER" id="PTHR13774:SF39">
    <property type="entry name" value="BIOSYNTHESIS PROTEIN, PUTATIVE-RELATED"/>
    <property type="match status" value="1"/>
</dbReference>
<reference evidence="4 5" key="1">
    <citation type="submission" date="2017-06" db="EMBL/GenBank/DDBJ databases">
        <title>Herbaspirillum phytohormonus sp. nov., isolated from the root nodule of Robinia pseudoacacia in lead-zinc mine.</title>
        <authorList>
            <person name="Fan M."/>
            <person name="Lin Y."/>
        </authorList>
    </citation>
    <scope>NUCLEOTIDE SEQUENCE [LARGE SCALE GENOMIC DNA]</scope>
    <source>
        <strain evidence="4 5">HZ10</strain>
    </source>
</reference>
<evidence type="ECO:0000313" key="5">
    <source>
        <dbReference type="Proteomes" id="UP000197596"/>
    </source>
</evidence>
<dbReference type="SUPFAM" id="SSF54506">
    <property type="entry name" value="Diaminopimelate epimerase-like"/>
    <property type="match status" value="1"/>
</dbReference>
<keyword evidence="2" id="KW-0413">Isomerase</keyword>
<gene>
    <name evidence="4" type="ORF">CEJ42_20630</name>
</gene>
<evidence type="ECO:0000256" key="1">
    <source>
        <dbReference type="ARBA" id="ARBA00008270"/>
    </source>
</evidence>
<proteinExistence type="inferred from homology"/>
<dbReference type="EMBL" id="NJGU01000013">
    <property type="protein sequence ID" value="OWY27037.1"/>
    <property type="molecule type" value="Genomic_DNA"/>
</dbReference>
<name>A0A246WLB7_9BURK</name>
<dbReference type="NCBIfam" id="TIGR00654">
    <property type="entry name" value="PhzF_family"/>
    <property type="match status" value="1"/>
</dbReference>
<evidence type="ECO:0000256" key="2">
    <source>
        <dbReference type="ARBA" id="ARBA00023235"/>
    </source>
</evidence>
<comment type="similarity">
    <text evidence="1">Belongs to the PhzF family.</text>
</comment>
<dbReference type="InterPro" id="IPR003719">
    <property type="entry name" value="Phenazine_PhzF-like"/>
</dbReference>
<dbReference type="GO" id="GO:0016853">
    <property type="term" value="F:isomerase activity"/>
    <property type="evidence" value="ECO:0007669"/>
    <property type="project" value="UniProtKB-KW"/>
</dbReference>
<dbReference type="PIRSF" id="PIRSF016184">
    <property type="entry name" value="PhzC_PhzF"/>
    <property type="match status" value="1"/>
</dbReference>
<evidence type="ECO:0000313" key="4">
    <source>
        <dbReference type="EMBL" id="OWY27037.1"/>
    </source>
</evidence>